<feature type="compositionally biased region" description="Acidic residues" evidence="1">
    <location>
        <begin position="33"/>
        <end position="52"/>
    </location>
</feature>
<evidence type="ECO:0000313" key="2">
    <source>
        <dbReference type="EMBL" id="ERG91646.1"/>
    </source>
</evidence>
<accession>U1PHJ7</accession>
<dbReference type="HOGENOM" id="CLU_2613552_0_0_2"/>
<proteinExistence type="predicted"/>
<feature type="region of interest" description="Disordered" evidence="1">
    <location>
        <begin position="27"/>
        <end position="72"/>
    </location>
</feature>
<protein>
    <submittedName>
        <fullName evidence="2">Uncharacterized protein</fullName>
    </submittedName>
</protein>
<dbReference type="AlphaFoldDB" id="U1PHJ7"/>
<name>U1PHJ7_9EURY</name>
<evidence type="ECO:0000313" key="3">
    <source>
        <dbReference type="Proteomes" id="UP000030649"/>
    </source>
</evidence>
<sequence length="72" mass="7317">MKRLGGRYNRRTLLSLTIVVASVGLAGCTSPGESEESGDDGDTGGDSDEGEDGGGGGGYNSEVHEQPTLSKE</sequence>
<gene>
    <name evidence="2" type="ORF">J07HQW1_01680</name>
</gene>
<dbReference type="PROSITE" id="PS51257">
    <property type="entry name" value="PROKAR_LIPOPROTEIN"/>
    <property type="match status" value="1"/>
</dbReference>
<feature type="compositionally biased region" description="Basic and acidic residues" evidence="1">
    <location>
        <begin position="62"/>
        <end position="72"/>
    </location>
</feature>
<evidence type="ECO:0000256" key="1">
    <source>
        <dbReference type="SAM" id="MobiDB-lite"/>
    </source>
</evidence>
<dbReference type="EMBL" id="KE356560">
    <property type="protein sequence ID" value="ERG91646.1"/>
    <property type="molecule type" value="Genomic_DNA"/>
</dbReference>
<organism evidence="2 3">
    <name type="scientific">Haloquadratum walsbyi J07HQW1</name>
    <dbReference type="NCBI Taxonomy" id="1238424"/>
    <lineage>
        <taxon>Archaea</taxon>
        <taxon>Methanobacteriati</taxon>
        <taxon>Methanobacteriota</taxon>
        <taxon>Stenosarchaea group</taxon>
        <taxon>Halobacteria</taxon>
        <taxon>Halobacteriales</taxon>
        <taxon>Haloferacaceae</taxon>
        <taxon>Haloquadratum</taxon>
    </lineage>
</organism>
<reference evidence="2 3" key="1">
    <citation type="journal article" date="2013" name="PLoS ONE">
        <title>Assembly-driven community genomics of a hypersaline microbial ecosystem.</title>
        <authorList>
            <person name="Podell S."/>
            <person name="Ugalde J.A."/>
            <person name="Narasingarao P."/>
            <person name="Banfield J.F."/>
            <person name="Heidelberg K.B."/>
            <person name="Allen E.E."/>
        </authorList>
    </citation>
    <scope>NUCLEOTIDE SEQUENCE [LARGE SCALE GENOMIC DNA]</scope>
    <source>
        <strain evidence="3">J07HQW1</strain>
    </source>
</reference>
<dbReference type="Proteomes" id="UP000030649">
    <property type="component" value="Unassembled WGS sequence"/>
</dbReference>